<keyword evidence="3" id="KW-1185">Reference proteome</keyword>
<reference evidence="2 3" key="1">
    <citation type="submission" date="2015-10" db="EMBL/GenBank/DDBJ databases">
        <title>Draft genome sequence of Streptomyces bungoensis DSM 41781, type strain for the species Streptomyces bungoensis.</title>
        <authorList>
            <person name="Ruckert C."/>
            <person name="Winkler A."/>
            <person name="Kalinowski J."/>
            <person name="Kampfer P."/>
            <person name="Glaeser S."/>
        </authorList>
    </citation>
    <scope>NUCLEOTIDE SEQUENCE [LARGE SCALE GENOMIC DNA]</scope>
    <source>
        <strain evidence="2 3">DSM 41781</strain>
    </source>
</reference>
<dbReference type="InterPro" id="IPR033457">
    <property type="entry name" value="DUF5133"/>
</dbReference>
<feature type="compositionally biased region" description="Pro residues" evidence="1">
    <location>
        <begin position="69"/>
        <end position="78"/>
    </location>
</feature>
<dbReference type="AlphaFoldDB" id="A0A101TC14"/>
<gene>
    <name evidence="2" type="ORF">AQJ66_04315</name>
</gene>
<evidence type="ECO:0008006" key="4">
    <source>
        <dbReference type="Google" id="ProtNLM"/>
    </source>
</evidence>
<dbReference type="EMBL" id="LMWX01000007">
    <property type="protein sequence ID" value="KUN89395.1"/>
    <property type="molecule type" value="Genomic_DNA"/>
</dbReference>
<dbReference type="RefSeq" id="WP_061916801.1">
    <property type="nucleotide sequence ID" value="NZ_KQ948852.1"/>
</dbReference>
<dbReference type="Proteomes" id="UP000053024">
    <property type="component" value="Unassembled WGS sequence"/>
</dbReference>
<organism evidence="2 3">
    <name type="scientific">Streptomyces bungoensis</name>
    <dbReference type="NCBI Taxonomy" id="285568"/>
    <lineage>
        <taxon>Bacteria</taxon>
        <taxon>Bacillati</taxon>
        <taxon>Actinomycetota</taxon>
        <taxon>Actinomycetes</taxon>
        <taxon>Kitasatosporales</taxon>
        <taxon>Streptomycetaceae</taxon>
        <taxon>Streptomyces</taxon>
    </lineage>
</organism>
<proteinExistence type="predicted"/>
<comment type="caution">
    <text evidence="2">The sequence shown here is derived from an EMBL/GenBank/DDBJ whole genome shotgun (WGS) entry which is preliminary data.</text>
</comment>
<sequence>MLMPSPAVLRGLVEEYETLLAEETLAGAAEPSPRLRDLGYTLCVSTGTREIRGALAAARAHLATTASAPAPPAAPRSDPPADRPGPATASVIALRPGGHLATPAAEAPLAAGG</sequence>
<evidence type="ECO:0000313" key="2">
    <source>
        <dbReference type="EMBL" id="KUN89395.1"/>
    </source>
</evidence>
<protein>
    <recommendedName>
        <fullName evidence="4">DUF5133 domain-containing protein</fullName>
    </recommendedName>
</protein>
<feature type="non-terminal residue" evidence="2">
    <location>
        <position position="113"/>
    </location>
</feature>
<dbReference type="STRING" id="285568.AQJ66_04315"/>
<dbReference type="Pfam" id="PF17196">
    <property type="entry name" value="DUF5133"/>
    <property type="match status" value="1"/>
</dbReference>
<name>A0A101TC14_9ACTN</name>
<feature type="region of interest" description="Disordered" evidence="1">
    <location>
        <begin position="63"/>
        <end position="113"/>
    </location>
</feature>
<evidence type="ECO:0000256" key="1">
    <source>
        <dbReference type="SAM" id="MobiDB-lite"/>
    </source>
</evidence>
<accession>A0A101TC14</accession>
<evidence type="ECO:0000313" key="3">
    <source>
        <dbReference type="Proteomes" id="UP000053024"/>
    </source>
</evidence>
<feature type="compositionally biased region" description="Low complexity" evidence="1">
    <location>
        <begin position="100"/>
        <end position="113"/>
    </location>
</feature>